<dbReference type="Proteomes" id="UP000288197">
    <property type="component" value="Unassembled WGS sequence"/>
</dbReference>
<feature type="transmembrane region" description="Helical" evidence="1">
    <location>
        <begin position="44"/>
        <end position="61"/>
    </location>
</feature>
<name>A0A369AN65_9ENTE</name>
<accession>A0A369AN65</accession>
<keyword evidence="1" id="KW-0472">Membrane</keyword>
<dbReference type="GeneID" id="63147494"/>
<keyword evidence="4" id="KW-1185">Reference proteome</keyword>
<comment type="caution">
    <text evidence="3">The sequence shown here is derived from an EMBL/GenBank/DDBJ whole genome shotgun (WGS) entry which is preliminary data.</text>
</comment>
<dbReference type="EMBL" id="JAAVMB010000013">
    <property type="protein sequence ID" value="NKC68650.1"/>
    <property type="molecule type" value="Genomic_DNA"/>
</dbReference>
<reference evidence="2 5" key="2">
    <citation type="submission" date="2020-03" db="EMBL/GenBank/DDBJ databases">
        <title>Bacterial samples isolated from urine from healthy bovine heifers (Gyr breed).</title>
        <authorList>
            <person name="Giannattasio-Ferraz S."/>
            <person name="Maskeri L."/>
            <person name="Penido A."/>
            <person name="Barbosa-Stancioli E.F."/>
            <person name="Putonti C."/>
        </authorList>
    </citation>
    <scope>NUCLEOTIDE SEQUENCE [LARGE SCALE GENOMIC DNA]</scope>
    <source>
        <strain evidence="2 5">UFMG-H7</strain>
    </source>
</reference>
<dbReference type="AlphaFoldDB" id="A0A369AN65"/>
<keyword evidence="1" id="KW-0812">Transmembrane</keyword>
<dbReference type="EMBL" id="NGJX01000017">
    <property type="protein sequence ID" value="RST99009.1"/>
    <property type="molecule type" value="Genomic_DNA"/>
</dbReference>
<protein>
    <submittedName>
        <fullName evidence="3">Uncharacterized protein</fullName>
    </submittedName>
</protein>
<gene>
    <name evidence="3" type="ORF">CBF32_12275</name>
    <name evidence="2" type="ORF">HED35_11175</name>
</gene>
<reference evidence="3 4" key="1">
    <citation type="submission" date="2017-05" db="EMBL/GenBank/DDBJ databases">
        <title>Vagococcus spp. assemblies.</title>
        <authorList>
            <person name="Gulvik C.A."/>
        </authorList>
    </citation>
    <scope>NUCLEOTIDE SEQUENCE [LARGE SCALE GENOMIC DNA]</scope>
    <source>
        <strain evidence="3 4">NCFB 2497</strain>
    </source>
</reference>
<feature type="transmembrane region" description="Helical" evidence="1">
    <location>
        <begin position="21"/>
        <end position="38"/>
    </location>
</feature>
<evidence type="ECO:0000313" key="5">
    <source>
        <dbReference type="Proteomes" id="UP000521358"/>
    </source>
</evidence>
<dbReference type="RefSeq" id="WP_114290502.1">
    <property type="nucleotide sequence ID" value="NZ_CP081459.1"/>
</dbReference>
<evidence type="ECO:0000313" key="4">
    <source>
        <dbReference type="Proteomes" id="UP000288197"/>
    </source>
</evidence>
<sequence>MEEYKKSMLGYETLKKKELQLTSLVLGLLSTISLFLYFDLIRVHPAVLFTIGLAISLIFAIKTKSVSRYYDRIERYLKKHHKELSKDRRFIFFLDNQLTQNFLGNEEELKILLKSKNYEEKLSKKIENSFFLYESLEKSEKKNHTLLDY</sequence>
<dbReference type="Proteomes" id="UP000521358">
    <property type="component" value="Unassembled WGS sequence"/>
</dbReference>
<evidence type="ECO:0000256" key="1">
    <source>
        <dbReference type="SAM" id="Phobius"/>
    </source>
</evidence>
<evidence type="ECO:0000313" key="2">
    <source>
        <dbReference type="EMBL" id="NKC68650.1"/>
    </source>
</evidence>
<evidence type="ECO:0000313" key="3">
    <source>
        <dbReference type="EMBL" id="RST99009.1"/>
    </source>
</evidence>
<organism evidence="3 4">
    <name type="scientific">Vagococcus fluvialis</name>
    <dbReference type="NCBI Taxonomy" id="2738"/>
    <lineage>
        <taxon>Bacteria</taxon>
        <taxon>Bacillati</taxon>
        <taxon>Bacillota</taxon>
        <taxon>Bacilli</taxon>
        <taxon>Lactobacillales</taxon>
        <taxon>Enterococcaceae</taxon>
        <taxon>Vagococcus</taxon>
    </lineage>
</organism>
<proteinExistence type="predicted"/>
<keyword evidence="1" id="KW-1133">Transmembrane helix</keyword>